<dbReference type="VEuPathDB" id="FungiDB:PV10_08494"/>
<dbReference type="AlphaFoldDB" id="A0A0D1ZPX3"/>
<dbReference type="OrthoDB" id="1263307at2759"/>
<dbReference type="PANTHER" id="PTHR37017:SF13">
    <property type="entry name" value="AB HYDROLASE-1 DOMAIN-CONTAINING PROTEIN"/>
    <property type="match status" value="1"/>
</dbReference>
<organism evidence="2 3">
    <name type="scientific">Exophiala mesophila</name>
    <name type="common">Black yeast-like fungus</name>
    <dbReference type="NCBI Taxonomy" id="212818"/>
    <lineage>
        <taxon>Eukaryota</taxon>
        <taxon>Fungi</taxon>
        <taxon>Dikarya</taxon>
        <taxon>Ascomycota</taxon>
        <taxon>Pezizomycotina</taxon>
        <taxon>Eurotiomycetes</taxon>
        <taxon>Chaetothyriomycetidae</taxon>
        <taxon>Chaetothyriales</taxon>
        <taxon>Herpotrichiellaceae</taxon>
        <taxon>Exophiala</taxon>
    </lineage>
</organism>
<dbReference type="InterPro" id="IPR052897">
    <property type="entry name" value="Sec-Metab_Biosynth_Hydrolase"/>
</dbReference>
<reference evidence="2 3" key="1">
    <citation type="submission" date="2015-01" db="EMBL/GenBank/DDBJ databases">
        <title>The Genome Sequence of Exophiala mesophila CBS40295.</title>
        <authorList>
            <consortium name="The Broad Institute Genomics Platform"/>
            <person name="Cuomo C."/>
            <person name="de Hoog S."/>
            <person name="Gorbushina A."/>
            <person name="Stielow B."/>
            <person name="Teixiera M."/>
            <person name="Abouelleil A."/>
            <person name="Chapman S.B."/>
            <person name="Priest M."/>
            <person name="Young S.K."/>
            <person name="Wortman J."/>
            <person name="Nusbaum C."/>
            <person name="Birren B."/>
        </authorList>
    </citation>
    <scope>NUCLEOTIDE SEQUENCE [LARGE SCALE GENOMIC DNA]</scope>
    <source>
        <strain evidence="2 3">CBS 40295</strain>
    </source>
</reference>
<gene>
    <name evidence="2" type="ORF">PV10_08494</name>
</gene>
<dbReference type="InterPro" id="IPR000073">
    <property type="entry name" value="AB_hydrolase_1"/>
</dbReference>
<dbReference type="Pfam" id="PF12697">
    <property type="entry name" value="Abhydrolase_6"/>
    <property type="match status" value="1"/>
</dbReference>
<dbReference type="SUPFAM" id="SSF53474">
    <property type="entry name" value="alpha/beta-Hydrolases"/>
    <property type="match status" value="1"/>
</dbReference>
<evidence type="ECO:0000313" key="2">
    <source>
        <dbReference type="EMBL" id="KIV88858.1"/>
    </source>
</evidence>
<accession>A0A0D1ZPX3</accession>
<dbReference type="InterPro" id="IPR029058">
    <property type="entry name" value="AB_hydrolase_fold"/>
</dbReference>
<dbReference type="HOGENOM" id="CLU_046066_1_0_1"/>
<dbReference type="Gene3D" id="3.40.50.1820">
    <property type="entry name" value="alpha/beta hydrolase"/>
    <property type="match status" value="1"/>
</dbReference>
<proteinExistence type="predicted"/>
<dbReference type="GeneID" id="27326339"/>
<dbReference type="PANTHER" id="PTHR37017">
    <property type="entry name" value="AB HYDROLASE-1 DOMAIN-CONTAINING PROTEIN-RELATED"/>
    <property type="match status" value="1"/>
</dbReference>
<keyword evidence="3" id="KW-1185">Reference proteome</keyword>
<dbReference type="EMBL" id="KN847525">
    <property type="protein sequence ID" value="KIV88858.1"/>
    <property type="molecule type" value="Genomic_DNA"/>
</dbReference>
<feature type="domain" description="AB hydrolase-1" evidence="1">
    <location>
        <begin position="7"/>
        <end position="236"/>
    </location>
</feature>
<dbReference type="RefSeq" id="XP_016220432.1">
    <property type="nucleotide sequence ID" value="XM_016373521.1"/>
</dbReference>
<dbReference type="STRING" id="212818.A0A0D1ZPX3"/>
<evidence type="ECO:0000313" key="3">
    <source>
        <dbReference type="Proteomes" id="UP000054302"/>
    </source>
</evidence>
<protein>
    <recommendedName>
        <fullName evidence="1">AB hydrolase-1 domain-containing protein</fullName>
    </recommendedName>
</protein>
<name>A0A0D1ZPX3_EXOME</name>
<sequence length="255" mass="27898">MGKPVFILVPGAAAPAKIYRREIARFNELGYEAETVPTPSVGRRDPLPPATMDEDAVAVRNVAMKYINQGKDVNIVTHSYGGIPGTEAVRGISKKVREAKGLKGGVSRIIYVTSVVLPVGGKLSDAFEGGKPSFLKVVDDYLVQPTPEENTKIVFYDIPEAEAIEWAREMEEHSFTSYAGPLTYAAWNDVPVSYFFCENDTIIPSQDQQGGIDLIEKESGQKVDVHRLQAGHAPQANFPGRIPEMIIEKIVPLDA</sequence>
<dbReference type="Proteomes" id="UP000054302">
    <property type="component" value="Unassembled WGS sequence"/>
</dbReference>
<evidence type="ECO:0000259" key="1">
    <source>
        <dbReference type="Pfam" id="PF12697"/>
    </source>
</evidence>